<protein>
    <recommendedName>
        <fullName evidence="5 7">Uronate isomerase</fullName>
        <ecNumber evidence="4 7">5.3.1.12</ecNumber>
    </recommendedName>
    <alternativeName>
        <fullName evidence="7">Glucuronate isomerase</fullName>
    </alternativeName>
    <alternativeName>
        <fullName evidence="7">Uronic isomerase</fullName>
    </alternativeName>
</protein>
<reference evidence="9 11" key="4">
    <citation type="submission" date="2022-12" db="EMBL/GenBank/DDBJ databases">
        <title>Genome analysis and biological profiling of marine Salinicoccus roseus MOSEL-ME25.</title>
        <authorList>
            <person name="Mirza F.T."/>
            <person name="Xie Y."/>
            <person name="Shinwari Z.K."/>
        </authorList>
    </citation>
    <scope>NUCLEOTIDE SEQUENCE [LARGE SCALE GENOMIC DNA]</scope>
    <source>
        <strain evidence="9 11">MOSEL-ME25</strain>
    </source>
</reference>
<sequence length="466" mass="53675">MIDKDFLLTTETAKWLYHDVAKDLPIIDYHNHLNPKEIYDNENYRSITEVWLGGDHYKWRAMRAAGIDEERITGDADEKAKFDAFAETVPQLFGNQLLHWTQLELKTFFGISDLLSPKSADAIYEKANDMLKGEALKPRSILESQKVKFLGTTDDPTDDLEYHRRIREDDTIDVQVSPSFRPDKAIAIDTPDYREWLGKLEAAADGKIDTYDKFMNALYGRIEFFNDMGCRASDHGINEMFYAEADAEAAGAIFDKVIREESLSEDEVAQFKTYTLIQLAKKYNEYGWVMQLHIGPLRNNNSRMFKELGPDSGFDSINDQLVAQPLSRFLDRIDQEDALPKTILYTLNPRDNIIMATMAGNFQGGGIPGKVQFGTAWWFNDNYEGMREQMKTLANAGVFKNFIGMLTDSRSMLSFTRHEYFRRILCELLGEWVESGMVPDDRELLKEYVEGICYYNAKRYFGLESE</sequence>
<dbReference type="Pfam" id="PF02614">
    <property type="entry name" value="UxaC"/>
    <property type="match status" value="1"/>
</dbReference>
<dbReference type="EMBL" id="JABEVU030000001">
    <property type="protein sequence ID" value="MDB0580852.1"/>
    <property type="molecule type" value="Genomic_DNA"/>
</dbReference>
<dbReference type="Gene3D" id="1.10.2020.10">
    <property type="entry name" value="uronate isomerase, domain 2, chain A"/>
    <property type="match status" value="1"/>
</dbReference>
<reference evidence="11" key="2">
    <citation type="submission" date="2020-04" db="EMBL/GenBank/DDBJ databases">
        <title>Genome analysis and biological profiling of marine Cellulosimicrobium funkei MOSEL-ME6.</title>
        <authorList>
            <person name="Tanveer F."/>
            <person name="Xie Y."/>
            <person name="Shinwari Z.K."/>
        </authorList>
    </citation>
    <scope>NUCLEOTIDE SEQUENCE [LARGE SCALE GENOMIC DNA]</scope>
    <source>
        <strain evidence="11">MOSEL-ME25</strain>
    </source>
</reference>
<dbReference type="OrthoDB" id="9766564at2"/>
<keyword evidence="6 7" id="KW-0413">Isomerase</keyword>
<dbReference type="Gene3D" id="3.20.20.140">
    <property type="entry name" value="Metal-dependent hydrolases"/>
    <property type="match status" value="1"/>
</dbReference>
<dbReference type="STRING" id="45670.SN16_08555"/>
<evidence type="ECO:0000256" key="5">
    <source>
        <dbReference type="ARBA" id="ARBA00020555"/>
    </source>
</evidence>
<dbReference type="UniPathway" id="UPA00246"/>
<dbReference type="EMBL" id="JXII01000007">
    <property type="protein sequence ID" value="KIH70314.1"/>
    <property type="molecule type" value="Genomic_DNA"/>
</dbReference>
<dbReference type="Proteomes" id="UP000527860">
    <property type="component" value="Unassembled WGS sequence"/>
</dbReference>
<evidence type="ECO:0000313" key="10">
    <source>
        <dbReference type="Proteomes" id="UP000031546"/>
    </source>
</evidence>
<comment type="similarity">
    <text evidence="3 7">Belongs to the metallo-dependent hydrolases superfamily. Uronate isomerase family.</text>
</comment>
<dbReference type="AlphaFoldDB" id="A0A0C2HFA0"/>
<evidence type="ECO:0000256" key="4">
    <source>
        <dbReference type="ARBA" id="ARBA00012546"/>
    </source>
</evidence>
<dbReference type="PANTHER" id="PTHR30068:SF4">
    <property type="entry name" value="URONATE ISOMERASE"/>
    <property type="match status" value="1"/>
</dbReference>
<keyword evidence="11" id="KW-1185">Reference proteome</keyword>
<dbReference type="NCBIfam" id="NF002794">
    <property type="entry name" value="PRK02925.1"/>
    <property type="match status" value="1"/>
</dbReference>
<dbReference type="GO" id="GO:0008880">
    <property type="term" value="F:glucuronate isomerase activity"/>
    <property type="evidence" value="ECO:0007669"/>
    <property type="project" value="UniProtKB-UniRule"/>
</dbReference>
<evidence type="ECO:0000313" key="11">
    <source>
        <dbReference type="Proteomes" id="UP000527860"/>
    </source>
</evidence>
<dbReference type="RefSeq" id="WP_040106220.1">
    <property type="nucleotide sequence ID" value="NZ_JABEVU030000001.1"/>
</dbReference>
<evidence type="ECO:0000313" key="9">
    <source>
        <dbReference type="EMBL" id="MDB0580852.1"/>
    </source>
</evidence>
<proteinExistence type="inferred from homology"/>
<accession>A0A0C2HFA0</accession>
<comment type="caution">
    <text evidence="8">The sequence shown here is derived from an EMBL/GenBank/DDBJ whole genome shotgun (WGS) entry which is preliminary data.</text>
</comment>
<evidence type="ECO:0000313" key="8">
    <source>
        <dbReference type="EMBL" id="KIH70314.1"/>
    </source>
</evidence>
<dbReference type="InterPro" id="IPR032466">
    <property type="entry name" value="Metal_Hydrolase"/>
</dbReference>
<dbReference type="HAMAP" id="MF_00675">
    <property type="entry name" value="UxaC"/>
    <property type="match status" value="1"/>
</dbReference>
<comment type="pathway">
    <text evidence="2 7">Carbohydrate metabolism; pentose and glucuronate interconversion.</text>
</comment>
<comment type="catalytic activity">
    <reaction evidence="1 7">
        <text>D-glucuronate = D-fructuronate</text>
        <dbReference type="Rhea" id="RHEA:13049"/>
        <dbReference type="ChEBI" id="CHEBI:58720"/>
        <dbReference type="ChEBI" id="CHEBI:59863"/>
        <dbReference type="EC" id="5.3.1.12"/>
    </reaction>
</comment>
<evidence type="ECO:0000256" key="6">
    <source>
        <dbReference type="ARBA" id="ARBA00023235"/>
    </source>
</evidence>
<evidence type="ECO:0000256" key="2">
    <source>
        <dbReference type="ARBA" id="ARBA00004892"/>
    </source>
</evidence>
<gene>
    <name evidence="7 9" type="primary">uxaC</name>
    <name evidence="9" type="ORF">F7P68_0009930</name>
    <name evidence="8" type="ORF">SN16_08555</name>
</gene>
<reference evidence="8 10" key="1">
    <citation type="submission" date="2015-01" db="EMBL/GenBank/DDBJ databases">
        <title>Genome sequences of high lactate-tolerant strain Salinicoccus roseus W12 with industrial interest.</title>
        <authorList>
            <person name="Wang H."/>
            <person name="Yu B."/>
        </authorList>
    </citation>
    <scope>NUCLEOTIDE SEQUENCE [LARGE SCALE GENOMIC DNA]</scope>
    <source>
        <strain evidence="8 10">W12</strain>
    </source>
</reference>
<reference evidence="9" key="3">
    <citation type="submission" date="2020-04" db="EMBL/GenBank/DDBJ databases">
        <authorList>
            <person name="Tanveer F."/>
            <person name="Xie Y."/>
            <person name="Shinwari Z.K."/>
        </authorList>
    </citation>
    <scope>NUCLEOTIDE SEQUENCE</scope>
    <source>
        <strain evidence="9">MOSEL-ME25</strain>
    </source>
</reference>
<comment type="catalytic activity">
    <reaction evidence="7">
        <text>aldehydo-D-galacturonate = keto-D-tagaturonate</text>
        <dbReference type="Rhea" id="RHEA:27702"/>
        <dbReference type="ChEBI" id="CHEBI:12952"/>
        <dbReference type="ChEBI" id="CHEBI:17886"/>
    </reaction>
</comment>
<dbReference type="EC" id="5.3.1.12" evidence="4 7"/>
<dbReference type="GeneID" id="77845604"/>
<evidence type="ECO:0000256" key="1">
    <source>
        <dbReference type="ARBA" id="ARBA00001165"/>
    </source>
</evidence>
<dbReference type="GO" id="GO:0019698">
    <property type="term" value="P:D-galacturonate catabolic process"/>
    <property type="evidence" value="ECO:0007669"/>
    <property type="project" value="TreeGrafter"/>
</dbReference>
<dbReference type="InterPro" id="IPR003766">
    <property type="entry name" value="Uronate_isomerase"/>
</dbReference>
<evidence type="ECO:0000256" key="7">
    <source>
        <dbReference type="HAMAP-Rule" id="MF_00675"/>
    </source>
</evidence>
<dbReference type="PANTHER" id="PTHR30068">
    <property type="entry name" value="URONATE ISOMERASE"/>
    <property type="match status" value="1"/>
</dbReference>
<dbReference type="GO" id="GO:0042840">
    <property type="term" value="P:D-glucuronate catabolic process"/>
    <property type="evidence" value="ECO:0007669"/>
    <property type="project" value="TreeGrafter"/>
</dbReference>
<dbReference type="Proteomes" id="UP000031546">
    <property type="component" value="Unassembled WGS sequence"/>
</dbReference>
<name>A0A0C2HFA0_9STAP</name>
<dbReference type="SUPFAM" id="SSF51556">
    <property type="entry name" value="Metallo-dependent hydrolases"/>
    <property type="match status" value="1"/>
</dbReference>
<evidence type="ECO:0000256" key="3">
    <source>
        <dbReference type="ARBA" id="ARBA00008397"/>
    </source>
</evidence>
<organism evidence="8 10">
    <name type="scientific">Salinicoccus roseus</name>
    <dbReference type="NCBI Taxonomy" id="45670"/>
    <lineage>
        <taxon>Bacteria</taxon>
        <taxon>Bacillati</taxon>
        <taxon>Bacillota</taxon>
        <taxon>Bacilli</taxon>
        <taxon>Bacillales</taxon>
        <taxon>Staphylococcaceae</taxon>
        <taxon>Salinicoccus</taxon>
    </lineage>
</organism>